<sequence>MLASPALAADCPTVADMPQGVLFSIVGGDTDSYRSVAPGVVESIYTATDGFVVRSMLGQGTYLLELVDLLDGSPAMDTRTTYGFSMKPTEMPVPVPNGRWSAEVVILEAGELRNEIQSYSFGAKTVVTMGACSYDMIPIEIRYGPDNQTLLDVLHYLPALELAYFAASSYDGTEDVYDYYKIERLR</sequence>
<gene>
    <name evidence="1" type="ORF">VK792_06945</name>
</gene>
<evidence type="ECO:0000313" key="1">
    <source>
        <dbReference type="EMBL" id="MEC3861017.1"/>
    </source>
</evidence>
<comment type="caution">
    <text evidence="1">The sequence shown here is derived from an EMBL/GenBank/DDBJ whole genome shotgun (WGS) entry which is preliminary data.</text>
</comment>
<name>A0ABU6HEW8_9RHOB</name>
<keyword evidence="2" id="KW-1185">Reference proteome</keyword>
<evidence type="ECO:0000313" key="2">
    <source>
        <dbReference type="Proteomes" id="UP001348149"/>
    </source>
</evidence>
<reference evidence="1 2" key="1">
    <citation type="submission" date="2024-01" db="EMBL/GenBank/DDBJ databases">
        <title>Mesobacterium rodlantinim sp. nov., isolated from shallow sea hydrothermal systems off Kueishantao Island.</title>
        <authorList>
            <person name="Su Z."/>
            <person name="Tang K."/>
        </authorList>
    </citation>
    <scope>NUCLEOTIDE SEQUENCE [LARGE SCALE GENOMIC DNA]</scope>
    <source>
        <strain evidence="1 2">TK19101</strain>
    </source>
</reference>
<dbReference type="EMBL" id="JAYLLH010000007">
    <property type="protein sequence ID" value="MEC3861017.1"/>
    <property type="molecule type" value="Genomic_DNA"/>
</dbReference>
<accession>A0ABU6HEW8</accession>
<dbReference type="RefSeq" id="WP_326296675.1">
    <property type="nucleotide sequence ID" value="NZ_JAYLLH010000007.1"/>
</dbReference>
<dbReference type="Proteomes" id="UP001348149">
    <property type="component" value="Unassembled WGS sequence"/>
</dbReference>
<protein>
    <submittedName>
        <fullName evidence="1">Uncharacterized protein</fullName>
    </submittedName>
</protein>
<organism evidence="1 2">
    <name type="scientific">Mesobacterium hydrothermale</name>
    <dbReference type="NCBI Taxonomy" id="3111907"/>
    <lineage>
        <taxon>Bacteria</taxon>
        <taxon>Pseudomonadati</taxon>
        <taxon>Pseudomonadota</taxon>
        <taxon>Alphaproteobacteria</taxon>
        <taxon>Rhodobacterales</taxon>
        <taxon>Roseobacteraceae</taxon>
        <taxon>Mesobacterium</taxon>
    </lineage>
</organism>
<proteinExistence type="predicted"/>